<accession>A0A238XZM9</accession>
<organism evidence="8 9">
    <name type="scientific">Actinomadura mexicana</name>
    <dbReference type="NCBI Taxonomy" id="134959"/>
    <lineage>
        <taxon>Bacteria</taxon>
        <taxon>Bacillati</taxon>
        <taxon>Actinomycetota</taxon>
        <taxon>Actinomycetes</taxon>
        <taxon>Streptosporangiales</taxon>
        <taxon>Thermomonosporaceae</taxon>
        <taxon>Actinomadura</taxon>
    </lineage>
</organism>
<feature type="transmembrane region" description="Helical" evidence="6">
    <location>
        <begin position="30"/>
        <end position="52"/>
    </location>
</feature>
<dbReference type="OrthoDB" id="4135024at2"/>
<proteinExistence type="inferred from homology"/>
<dbReference type="InterPro" id="IPR012336">
    <property type="entry name" value="Thioredoxin-like_fold"/>
</dbReference>
<dbReference type="RefSeq" id="WP_089312259.1">
    <property type="nucleotide sequence ID" value="NZ_FZNP01000005.1"/>
</dbReference>
<name>A0A238XZM9_9ACTN</name>
<gene>
    <name evidence="8" type="ORF">SAMN06265355_105127</name>
</gene>
<reference evidence="9" key="1">
    <citation type="submission" date="2017-06" db="EMBL/GenBank/DDBJ databases">
        <authorList>
            <person name="Varghese N."/>
            <person name="Submissions S."/>
        </authorList>
    </citation>
    <scope>NUCLEOTIDE SEQUENCE [LARGE SCALE GENOMIC DNA]</scope>
    <source>
        <strain evidence="9">DSM 44485</strain>
    </source>
</reference>
<dbReference type="Proteomes" id="UP000198420">
    <property type="component" value="Unassembled WGS sequence"/>
</dbReference>
<keyword evidence="2" id="KW-0732">Signal</keyword>
<dbReference type="PANTHER" id="PTHR13887:SF14">
    <property type="entry name" value="DISULFIDE BOND FORMATION PROTEIN D"/>
    <property type="match status" value="1"/>
</dbReference>
<keyword evidence="4" id="KW-1015">Disulfide bond</keyword>
<evidence type="ECO:0000256" key="1">
    <source>
        <dbReference type="ARBA" id="ARBA00005791"/>
    </source>
</evidence>
<evidence type="ECO:0000313" key="8">
    <source>
        <dbReference type="EMBL" id="SNR64445.1"/>
    </source>
</evidence>
<dbReference type="PANTHER" id="PTHR13887">
    <property type="entry name" value="GLUTATHIONE S-TRANSFERASE KAPPA"/>
    <property type="match status" value="1"/>
</dbReference>
<dbReference type="InterPro" id="IPR036249">
    <property type="entry name" value="Thioredoxin-like_sf"/>
</dbReference>
<keyword evidence="9" id="KW-1185">Reference proteome</keyword>
<dbReference type="GO" id="GO:0016491">
    <property type="term" value="F:oxidoreductase activity"/>
    <property type="evidence" value="ECO:0007669"/>
    <property type="project" value="UniProtKB-KW"/>
</dbReference>
<dbReference type="GO" id="GO:0016853">
    <property type="term" value="F:isomerase activity"/>
    <property type="evidence" value="ECO:0007669"/>
    <property type="project" value="UniProtKB-KW"/>
</dbReference>
<comment type="similarity">
    <text evidence="1">Belongs to the thioredoxin family. DsbA subfamily.</text>
</comment>
<evidence type="ECO:0000256" key="5">
    <source>
        <dbReference type="ARBA" id="ARBA00023284"/>
    </source>
</evidence>
<keyword evidence="6" id="KW-0812">Transmembrane</keyword>
<dbReference type="SUPFAM" id="SSF52833">
    <property type="entry name" value="Thioredoxin-like"/>
    <property type="match status" value="1"/>
</dbReference>
<sequence length="258" mass="28180">MSKAARERSARERLAAERKRQAARDKQRRLLAIVLGSVVAVAVVVVATVLIIDQKNKNGRAEVHQGALAPVSRQADGSVLMAQSGVSKPELEIFEDFQCPICKQFEAATGKTVEQLAQQGKVKVVYRPFHLFGQQKDPVRINSLRSAEAALCVPAGQWVSYHDALFKFQPPEGEKGFSPDDLVKWGKDVGVTDANFEKCVRDEQKKSTVDAMTKYALQDRGVEGTPSVFLNGKQLDQSQFMNPAGLRAAIESAAAASK</sequence>
<keyword evidence="8" id="KW-0413">Isomerase</keyword>
<dbReference type="EMBL" id="FZNP01000005">
    <property type="protein sequence ID" value="SNR64445.1"/>
    <property type="molecule type" value="Genomic_DNA"/>
</dbReference>
<protein>
    <submittedName>
        <fullName evidence="8">Protein-disulfide isomerase</fullName>
    </submittedName>
</protein>
<dbReference type="Pfam" id="PF13462">
    <property type="entry name" value="Thioredoxin_4"/>
    <property type="match status" value="1"/>
</dbReference>
<keyword evidence="6" id="KW-0472">Membrane</keyword>
<evidence type="ECO:0000256" key="2">
    <source>
        <dbReference type="ARBA" id="ARBA00022729"/>
    </source>
</evidence>
<keyword evidence="6" id="KW-1133">Transmembrane helix</keyword>
<dbReference type="AlphaFoldDB" id="A0A238XZM9"/>
<evidence type="ECO:0000313" key="9">
    <source>
        <dbReference type="Proteomes" id="UP000198420"/>
    </source>
</evidence>
<keyword evidence="3" id="KW-0560">Oxidoreductase</keyword>
<evidence type="ECO:0000256" key="6">
    <source>
        <dbReference type="SAM" id="Phobius"/>
    </source>
</evidence>
<feature type="domain" description="Thioredoxin-like fold" evidence="7">
    <location>
        <begin position="89"/>
        <end position="251"/>
    </location>
</feature>
<evidence type="ECO:0000256" key="3">
    <source>
        <dbReference type="ARBA" id="ARBA00023002"/>
    </source>
</evidence>
<dbReference type="Gene3D" id="3.40.30.10">
    <property type="entry name" value="Glutaredoxin"/>
    <property type="match status" value="1"/>
</dbReference>
<evidence type="ECO:0000256" key="4">
    <source>
        <dbReference type="ARBA" id="ARBA00023157"/>
    </source>
</evidence>
<keyword evidence="5" id="KW-0676">Redox-active center</keyword>
<evidence type="ECO:0000259" key="7">
    <source>
        <dbReference type="Pfam" id="PF13462"/>
    </source>
</evidence>